<dbReference type="InterPro" id="IPR036045">
    <property type="entry name" value="Sec1-like_sf"/>
</dbReference>
<dbReference type="InterPro" id="IPR043155">
    <property type="entry name" value="VPS33_dom3b"/>
</dbReference>
<accession>A0ABQ7G680</accession>
<organism evidence="2 3">
    <name type="scientific">Dunaliella salina</name>
    <name type="common">Green alga</name>
    <name type="synonym">Protococcus salinus</name>
    <dbReference type="NCBI Taxonomy" id="3046"/>
    <lineage>
        <taxon>Eukaryota</taxon>
        <taxon>Viridiplantae</taxon>
        <taxon>Chlorophyta</taxon>
        <taxon>core chlorophytes</taxon>
        <taxon>Chlorophyceae</taxon>
        <taxon>CS clade</taxon>
        <taxon>Chlamydomonadales</taxon>
        <taxon>Dunaliellaceae</taxon>
        <taxon>Dunaliella</taxon>
    </lineage>
</organism>
<feature type="region of interest" description="Disordered" evidence="1">
    <location>
        <begin position="109"/>
        <end position="139"/>
    </location>
</feature>
<evidence type="ECO:0000313" key="2">
    <source>
        <dbReference type="EMBL" id="KAF5830119.1"/>
    </source>
</evidence>
<dbReference type="EMBL" id="MU070076">
    <property type="protein sequence ID" value="KAF5830119.1"/>
    <property type="molecule type" value="Genomic_DNA"/>
</dbReference>
<dbReference type="SUPFAM" id="SSF56815">
    <property type="entry name" value="Sec1/munc18-like (SM) proteins"/>
    <property type="match status" value="1"/>
</dbReference>
<evidence type="ECO:0000256" key="1">
    <source>
        <dbReference type="SAM" id="MobiDB-lite"/>
    </source>
</evidence>
<sequence length="177" mass="19392">MFHDRMRVELDIVEGVDIEGAAAFTEELMLRGADLLDVLRLMVAMSEAGHGIPRKAFDMLRAEVLTTYGYEHALTLGALEKAGFLRASTGGRSPFITVRKDLDLLVPDDEEGDGLQGGGSASSIPSLQQPQQQQQQRHVLKDISQLYKARLHAFPPGALERLFFSSGLFLRLVGAQA</sequence>
<name>A0ABQ7G680_DUNSA</name>
<dbReference type="Gene3D" id="1.25.40.850">
    <property type="match status" value="1"/>
</dbReference>
<evidence type="ECO:0000313" key="3">
    <source>
        <dbReference type="Proteomes" id="UP000815325"/>
    </source>
</evidence>
<proteinExistence type="predicted"/>
<comment type="caution">
    <text evidence="2">The sequence shown here is derived from an EMBL/GenBank/DDBJ whole genome shotgun (WGS) entry which is preliminary data.</text>
</comment>
<gene>
    <name evidence="2" type="ORF">DUNSADRAFT_15010</name>
</gene>
<dbReference type="Proteomes" id="UP000815325">
    <property type="component" value="Unassembled WGS sequence"/>
</dbReference>
<keyword evidence="3" id="KW-1185">Reference proteome</keyword>
<protein>
    <submittedName>
        <fullName evidence="2">Uncharacterized protein</fullName>
    </submittedName>
</protein>
<reference evidence="2" key="1">
    <citation type="submission" date="2017-08" db="EMBL/GenBank/DDBJ databases">
        <authorList>
            <person name="Polle J.E."/>
            <person name="Barry K."/>
            <person name="Cushman J."/>
            <person name="Schmutz J."/>
            <person name="Tran D."/>
            <person name="Hathwaick L.T."/>
            <person name="Yim W.C."/>
            <person name="Jenkins J."/>
            <person name="Mckie-Krisberg Z.M."/>
            <person name="Prochnik S."/>
            <person name="Lindquist E."/>
            <person name="Dockter R.B."/>
            <person name="Adam C."/>
            <person name="Molina H."/>
            <person name="Bunkerborg J."/>
            <person name="Jin E."/>
            <person name="Buchheim M."/>
            <person name="Magnuson J."/>
        </authorList>
    </citation>
    <scope>NUCLEOTIDE SEQUENCE</scope>
    <source>
        <strain evidence="2">CCAP 19/18</strain>
    </source>
</reference>